<name>A0A5C7J7F6_9BACT</name>
<comment type="caution">
    <text evidence="1">The sequence shown here is derived from an EMBL/GenBank/DDBJ whole genome shotgun (WGS) entry which is preliminary data.</text>
</comment>
<protein>
    <submittedName>
        <fullName evidence="1">Uncharacterized protein</fullName>
    </submittedName>
</protein>
<evidence type="ECO:0000313" key="1">
    <source>
        <dbReference type="EMBL" id="TXG77467.1"/>
    </source>
</evidence>
<proteinExistence type="predicted"/>
<reference evidence="1 2" key="1">
    <citation type="submission" date="2018-09" db="EMBL/GenBank/DDBJ databases">
        <title>Metagenome Assembled Genomes from an Advanced Water Purification Facility.</title>
        <authorList>
            <person name="Stamps B.W."/>
            <person name="Spear J.R."/>
        </authorList>
    </citation>
    <scope>NUCLEOTIDE SEQUENCE [LARGE SCALE GENOMIC DNA]</scope>
    <source>
        <strain evidence="1">Bin_63_2</strain>
    </source>
</reference>
<accession>A0A5C7J7F6</accession>
<gene>
    <name evidence="1" type="ORF">E6Q11_02775</name>
</gene>
<dbReference type="Proteomes" id="UP000321026">
    <property type="component" value="Unassembled WGS sequence"/>
</dbReference>
<organism evidence="1 2">
    <name type="scientific">Candidatus Dojkabacteria bacterium</name>
    <dbReference type="NCBI Taxonomy" id="2099670"/>
    <lineage>
        <taxon>Bacteria</taxon>
        <taxon>Candidatus Dojkabacteria</taxon>
    </lineage>
</organism>
<evidence type="ECO:0000313" key="2">
    <source>
        <dbReference type="Proteomes" id="UP000321026"/>
    </source>
</evidence>
<dbReference type="AlphaFoldDB" id="A0A5C7J7F6"/>
<dbReference type="EMBL" id="SSDS01000045">
    <property type="protein sequence ID" value="TXG77467.1"/>
    <property type="molecule type" value="Genomic_DNA"/>
</dbReference>
<sequence>MNKVGRQIMIMQTRGQNKKTSLITWLVFLLALLPRRLYFAILQRSPVLPVWGADVRLTGGINAQGAAIAILKQWPVAGLLCRHGWGCWVFRLGVGVKQAGEHIPLADSRLLG</sequence>